<organism evidence="3 4">
    <name type="scientific">Stenotrophomonas maltophilia</name>
    <name type="common">Pseudomonas maltophilia</name>
    <name type="synonym">Xanthomonas maltophilia</name>
    <dbReference type="NCBI Taxonomy" id="40324"/>
    <lineage>
        <taxon>Bacteria</taxon>
        <taxon>Pseudomonadati</taxon>
        <taxon>Pseudomonadota</taxon>
        <taxon>Gammaproteobacteria</taxon>
        <taxon>Lysobacterales</taxon>
        <taxon>Lysobacteraceae</taxon>
        <taxon>Stenotrophomonas</taxon>
        <taxon>Stenotrophomonas maltophilia group</taxon>
    </lineage>
</organism>
<sequence length="181" mass="19828">MTPSPPIPPAIARRSWWARHWRWAMPALVLLVALGAVLAIGFALDRWSQWSRGSEPYVEAMRRARCSIELVQVLGEPIDDGYLPVGTLQQGSDGSGRADLVLKVRGPQAHGDLFLAGRRQQAQWDYPVMYVLTGDTHTIDLTALDDAEAVTRCELADCRAQGDCPPAPAHPPSVPRQALEA</sequence>
<proteinExistence type="predicted"/>
<accession>A0A4S2CWD3</accession>
<dbReference type="EMBL" id="SRYW01000013">
    <property type="protein sequence ID" value="TGY32845.1"/>
    <property type="molecule type" value="Genomic_DNA"/>
</dbReference>
<evidence type="ECO:0000256" key="2">
    <source>
        <dbReference type="SAM" id="Phobius"/>
    </source>
</evidence>
<name>A0A4S2CWD3_STEMA</name>
<protein>
    <recommendedName>
        <fullName evidence="5">Cytochrome oxidase complex assembly protein 1</fullName>
    </recommendedName>
</protein>
<feature type="transmembrane region" description="Helical" evidence="2">
    <location>
        <begin position="23"/>
        <end position="44"/>
    </location>
</feature>
<comment type="caution">
    <text evidence="3">The sequence shown here is derived from an EMBL/GenBank/DDBJ whole genome shotgun (WGS) entry which is preliminary data.</text>
</comment>
<keyword evidence="2" id="KW-1133">Transmembrane helix</keyword>
<dbReference type="Pfam" id="PF08695">
    <property type="entry name" value="Coa1"/>
    <property type="match status" value="1"/>
</dbReference>
<dbReference type="OrthoDB" id="6050292at2"/>
<evidence type="ECO:0008006" key="5">
    <source>
        <dbReference type="Google" id="ProtNLM"/>
    </source>
</evidence>
<keyword evidence="2" id="KW-0472">Membrane</keyword>
<reference evidence="3 4" key="1">
    <citation type="submission" date="2019-04" db="EMBL/GenBank/DDBJ databases">
        <title>Microbes associate with the intestines of laboratory mice.</title>
        <authorList>
            <person name="Navarre W."/>
            <person name="Wong E."/>
            <person name="Huang K."/>
            <person name="Tropini C."/>
            <person name="Ng K."/>
            <person name="Yu B."/>
        </authorList>
    </citation>
    <scope>NUCLEOTIDE SEQUENCE [LARGE SCALE GENOMIC DNA]</scope>
    <source>
        <strain evidence="3 4">NM62_B4-13</strain>
    </source>
</reference>
<evidence type="ECO:0000313" key="4">
    <source>
        <dbReference type="Proteomes" id="UP000306631"/>
    </source>
</evidence>
<evidence type="ECO:0000313" key="3">
    <source>
        <dbReference type="EMBL" id="TGY32845.1"/>
    </source>
</evidence>
<gene>
    <name evidence="3" type="ORF">E5352_14410</name>
</gene>
<feature type="compositionally biased region" description="Pro residues" evidence="1">
    <location>
        <begin position="165"/>
        <end position="174"/>
    </location>
</feature>
<dbReference type="RefSeq" id="WP_136006035.1">
    <property type="nucleotide sequence ID" value="NZ_SRYW01000013.1"/>
</dbReference>
<keyword evidence="2" id="KW-0812">Transmembrane</keyword>
<dbReference type="AlphaFoldDB" id="A0A4S2CWD3"/>
<evidence type="ECO:0000256" key="1">
    <source>
        <dbReference type="SAM" id="MobiDB-lite"/>
    </source>
</evidence>
<feature type="region of interest" description="Disordered" evidence="1">
    <location>
        <begin position="162"/>
        <end position="181"/>
    </location>
</feature>
<dbReference type="InterPro" id="IPR014807">
    <property type="entry name" value="Coa1"/>
</dbReference>
<dbReference type="Proteomes" id="UP000306631">
    <property type="component" value="Unassembled WGS sequence"/>
</dbReference>